<comment type="subunit">
    <text evidence="6">Homotetramer; dimer of dimers.</text>
</comment>
<dbReference type="SUPFAM" id="SSF51569">
    <property type="entry name" value="Aldolase"/>
    <property type="match status" value="1"/>
</dbReference>
<protein>
    <submittedName>
        <fullName evidence="10">2-dehydro-3-deoxyphosphogluconate aldolase</fullName>
    </submittedName>
    <submittedName>
        <fullName evidence="9">2-keto-3-deoxy-phosphogluconate aldolase / 2-keto-3-deoxygalactonate aldolase / 2-keto-3-deoxy-phosphogalactonate aldolase</fullName>
        <ecNumber evidence="9">4.1.2.-</ecNumber>
        <ecNumber evidence="9">4.1.2.14</ecNumber>
        <ecNumber evidence="9">4.1.2.21</ecNumber>
    </submittedName>
</protein>
<dbReference type="Proteomes" id="UP000068832">
    <property type="component" value="Chromosome"/>
</dbReference>
<dbReference type="InterPro" id="IPR002220">
    <property type="entry name" value="DapA-like"/>
</dbReference>
<dbReference type="Proteomes" id="UP000056255">
    <property type="component" value="Chromosome"/>
</dbReference>
<evidence type="ECO:0000256" key="5">
    <source>
        <dbReference type="ARBA" id="ARBA00044756"/>
    </source>
</evidence>
<dbReference type="OrthoDB" id="350860at2157"/>
<feature type="active site" description="Proton donor/acceptor" evidence="7">
    <location>
        <position position="129"/>
    </location>
</feature>
<evidence type="ECO:0000313" key="18">
    <source>
        <dbReference type="Proteomes" id="UP000062398"/>
    </source>
</evidence>
<dbReference type="PRINTS" id="PR00146">
    <property type="entry name" value="DHPICSNTHASE"/>
</dbReference>
<evidence type="ECO:0000256" key="1">
    <source>
        <dbReference type="ARBA" id="ARBA00004736"/>
    </source>
</evidence>
<evidence type="ECO:0000313" key="20">
    <source>
        <dbReference type="Proteomes" id="UP000068832"/>
    </source>
</evidence>
<evidence type="ECO:0000313" key="16">
    <source>
        <dbReference type="Proteomes" id="UP000056255"/>
    </source>
</evidence>
<dbReference type="PATRIC" id="fig|43687.5.peg.1416"/>
<dbReference type="GO" id="GO:0008674">
    <property type="term" value="F:2-dehydro-3-deoxy-6-phosphogalactonate aldolase activity"/>
    <property type="evidence" value="ECO:0007669"/>
    <property type="project" value="UniProtKB-EC"/>
</dbReference>
<dbReference type="NCBIfam" id="NF040954">
    <property type="entry name" value="Arch_KDGaldase"/>
    <property type="match status" value="1"/>
</dbReference>
<evidence type="ECO:0000313" key="14">
    <source>
        <dbReference type="EMBL" id="AKV83289.1"/>
    </source>
</evidence>
<evidence type="ECO:0000313" key="11">
    <source>
        <dbReference type="EMBL" id="AKV76552.1"/>
    </source>
</evidence>
<dbReference type="GO" id="GO:0008840">
    <property type="term" value="F:4-hydroxy-tetrahydrodipicolinate synthase activity"/>
    <property type="evidence" value="ECO:0007669"/>
    <property type="project" value="TreeGrafter"/>
</dbReference>
<keyword evidence="2 9" id="KW-0456">Lyase</keyword>
<dbReference type="EMBL" id="CP012174">
    <property type="protein sequence ID" value="AKV78804.1"/>
    <property type="molecule type" value="Genomic_DNA"/>
</dbReference>
<evidence type="ECO:0000256" key="2">
    <source>
        <dbReference type="ARBA" id="ARBA00023239"/>
    </source>
</evidence>
<dbReference type="InterPro" id="IPR053415">
    <property type="entry name" value="ED_pathway_aldolase"/>
</dbReference>
<dbReference type="EC" id="4.1.2.14" evidence="9"/>
<evidence type="ECO:0000256" key="4">
    <source>
        <dbReference type="ARBA" id="ARBA00023277"/>
    </source>
</evidence>
<keyword evidence="4" id="KW-0119">Carbohydrate metabolism</keyword>
<dbReference type="RefSeq" id="WP_012021241.1">
    <property type="nucleotide sequence ID" value="NZ_AP019770.1"/>
</dbReference>
<dbReference type="EMBL" id="CP012176">
    <property type="protein sequence ID" value="AKV83289.1"/>
    <property type="molecule type" value="Genomic_DNA"/>
</dbReference>
<evidence type="ECO:0000313" key="15">
    <source>
        <dbReference type="Proteomes" id="UP000029084"/>
    </source>
</evidence>
<feature type="active site" description="Schiff-base intermediate with substrate" evidence="7">
    <location>
        <position position="155"/>
    </location>
</feature>
<evidence type="ECO:0000256" key="3">
    <source>
        <dbReference type="ARBA" id="ARBA00023270"/>
    </source>
</evidence>
<reference evidence="14 16" key="3">
    <citation type="submission" date="2015-07" db="EMBL/GenBank/DDBJ databases">
        <title>Physiological, transcriptional responses and genome re-sequencing of acid resistant extremely thermoacidophilic Metallosphaera sedula SARC-M1.</title>
        <authorList>
            <person name="Ai C."/>
            <person name="McCarthy S."/>
            <person name="Eckrich V."/>
            <person name="Rudrappa D."/>
            <person name="Qiu G."/>
            <person name="Blum P."/>
        </authorList>
    </citation>
    <scope>NUCLEOTIDE SEQUENCE [LARGE SCALE GENOMIC DNA]</scope>
    <source>
        <strain evidence="14 16">SARC-M1</strain>
    </source>
</reference>
<accession>A0A088E4S2</accession>
<dbReference type="Proteomes" id="UP000062398">
    <property type="component" value="Chromosome"/>
</dbReference>
<dbReference type="InterPro" id="IPR013785">
    <property type="entry name" value="Aldolase_TIM"/>
</dbReference>
<dbReference type="Gene3D" id="3.20.20.70">
    <property type="entry name" value="Aldolase class I"/>
    <property type="match status" value="1"/>
</dbReference>
<dbReference type="EC" id="4.1.2.21" evidence="9"/>
<evidence type="ECO:0000313" key="17">
    <source>
        <dbReference type="Proteomes" id="UP000061362"/>
    </source>
</evidence>
<comment type="similarity">
    <text evidence="5">Belongs to the DapA family. KDPG aldolase subfamily.</text>
</comment>
<organism evidence="9 15">
    <name type="scientific">Metallosphaera sedula</name>
    <dbReference type="NCBI Taxonomy" id="43687"/>
    <lineage>
        <taxon>Archaea</taxon>
        <taxon>Thermoproteota</taxon>
        <taxon>Thermoprotei</taxon>
        <taxon>Sulfolobales</taxon>
        <taxon>Sulfolobaceae</taxon>
        <taxon>Metallosphaera</taxon>
    </lineage>
</organism>
<dbReference type="SMART" id="SM01130">
    <property type="entry name" value="DHDPS"/>
    <property type="match status" value="1"/>
</dbReference>
<name>A0A088E4S2_9CREN</name>
<dbReference type="EMBL" id="CP012172">
    <property type="protein sequence ID" value="AKV74313.1"/>
    <property type="molecule type" value="Genomic_DNA"/>
</dbReference>
<dbReference type="PANTHER" id="PTHR12128:SF66">
    <property type="entry name" value="4-HYDROXY-2-OXOGLUTARATE ALDOLASE, MITOCHONDRIAL"/>
    <property type="match status" value="1"/>
</dbReference>
<keyword evidence="3" id="KW-0704">Schiff base</keyword>
<evidence type="ECO:0000313" key="10">
    <source>
        <dbReference type="EMBL" id="AKV74313.1"/>
    </source>
</evidence>
<evidence type="ECO:0000313" key="12">
    <source>
        <dbReference type="EMBL" id="AKV78804.1"/>
    </source>
</evidence>
<dbReference type="Proteomes" id="UP000029084">
    <property type="component" value="Chromosome"/>
</dbReference>
<dbReference type="Pfam" id="PF00701">
    <property type="entry name" value="DHDPS"/>
    <property type="match status" value="1"/>
</dbReference>
<dbReference type="Proteomes" id="UP000062475">
    <property type="component" value="Chromosome"/>
</dbReference>
<evidence type="ECO:0000313" key="13">
    <source>
        <dbReference type="EMBL" id="AKV81049.1"/>
    </source>
</evidence>
<evidence type="ECO:0000256" key="8">
    <source>
        <dbReference type="PIRSR" id="PIRSR001365-2"/>
    </source>
</evidence>
<reference evidence="9 15" key="1">
    <citation type="journal article" date="2014" name="J. Bacteriol.">
        <title>Role of an Archaeal PitA Transporter in the Copper and Arsenic Resistance of Metallosphaera sedula, an Extreme Thermoacidophile.</title>
        <authorList>
            <person name="McCarthy S."/>
            <person name="Ai C."/>
            <person name="Wheaton G."/>
            <person name="Tevatia R."/>
            <person name="Eckrich V."/>
            <person name="Kelly R."/>
            <person name="Blum P."/>
        </authorList>
    </citation>
    <scope>NUCLEOTIDE SEQUENCE [LARGE SCALE GENOMIC DNA]</scope>
    <source>
        <strain evidence="9 15">CuR1</strain>
    </source>
</reference>
<evidence type="ECO:0000256" key="6">
    <source>
        <dbReference type="ARBA" id="ARBA00044762"/>
    </source>
</evidence>
<comment type="pathway">
    <text evidence="1">Carbohydrate acid metabolism; 2-dehydro-3-deoxy-D-gluconate degradation; D-glyceraldehyde 3-phosphate and pyruvate from 2-dehydro-3-deoxy-D-gluconate: step 2/2.</text>
</comment>
<dbReference type="EMBL" id="CP008822">
    <property type="protein sequence ID" value="AIM27439.1"/>
    <property type="molecule type" value="Genomic_DNA"/>
</dbReference>
<dbReference type="EC" id="4.1.2.-" evidence="9"/>
<dbReference type="PANTHER" id="PTHR12128">
    <property type="entry name" value="DIHYDRODIPICOLINATE SYNTHASE"/>
    <property type="match status" value="1"/>
</dbReference>
<proteinExistence type="inferred from homology"/>
<dbReference type="EMBL" id="CP012173">
    <property type="protein sequence ID" value="AKV76552.1"/>
    <property type="molecule type" value="Genomic_DNA"/>
</dbReference>
<dbReference type="EMBL" id="CP012175">
    <property type="protein sequence ID" value="AKV81049.1"/>
    <property type="molecule type" value="Genomic_DNA"/>
</dbReference>
<dbReference type="AlphaFoldDB" id="A0A088E4S2"/>
<dbReference type="OMA" id="LYEYNQC"/>
<gene>
    <name evidence="9" type="ORF">HA72_1296</name>
    <name evidence="10" type="ORF">MsedA_1314</name>
    <name evidence="11" type="ORF">MsedB_1316</name>
    <name evidence="12" type="ORF">MsedC_1314</name>
    <name evidence="13" type="ORF">MsedD_1315</name>
    <name evidence="14" type="ORF">MsedE_1320</name>
</gene>
<reference evidence="17 18" key="2">
    <citation type="journal article" date="2015" name="Genome Announc.">
        <title>Complete Genome Sequences of Evolved Arsenate-Resistant Metallosphaera sedula Strains.</title>
        <authorList>
            <person name="Ai C."/>
            <person name="McCarthy S."/>
            <person name="Schackwitz W."/>
            <person name="Martin J."/>
            <person name="Lipzen A."/>
            <person name="Blum P."/>
        </authorList>
    </citation>
    <scope>NUCLEOTIDE SEQUENCE [LARGE SCALE GENOMIC DNA]</scope>
    <source>
        <strain evidence="12 18">ARS120-1</strain>
        <strain evidence="13 17">ARS120-2</strain>
        <strain evidence="10 20">ARS50-1</strain>
        <strain evidence="11 19">ARS50-2</strain>
    </source>
</reference>
<evidence type="ECO:0000313" key="19">
    <source>
        <dbReference type="Proteomes" id="UP000062475"/>
    </source>
</evidence>
<evidence type="ECO:0000313" key="9">
    <source>
        <dbReference type="EMBL" id="AIM27439.1"/>
    </source>
</evidence>
<feature type="binding site" evidence="8">
    <location>
        <position position="43"/>
    </location>
    <ligand>
        <name>pyruvate</name>
        <dbReference type="ChEBI" id="CHEBI:15361"/>
    </ligand>
</feature>
<dbReference type="GO" id="GO:0008675">
    <property type="term" value="F:2-dehydro-3-deoxy-phosphogluconate aldolase activity"/>
    <property type="evidence" value="ECO:0007669"/>
    <property type="project" value="UniProtKB-EC"/>
</dbReference>
<sequence>MEVVVPILTPFNPDGTINREALKTHATNLLEKGIDLIFLNGTTGLGPALSKEEKKETLRTLSDVADRVIFQVGELNLNNVLELVKFSSDYGVRAIASYSPYYFPRLPEKWLIKYFQTIASHSSHPVYLYNYPLATGYDISAELLSKFGLELAGVKDTNQDLAHSMKFKTTFPKMKVYNGSDTLAFYSLLSLDGTVASMSNCLPTVFVEMKRAISQGDVKKALVHQRLITSIVELARKYGQLGALYVLTEMTQGYSVGRPRPPIFPLEEGEERELKKEVENFIKGLGVKA</sequence>
<dbReference type="Proteomes" id="UP000061362">
    <property type="component" value="Chromosome"/>
</dbReference>
<dbReference type="PIRSF" id="PIRSF001365">
    <property type="entry name" value="DHDPS"/>
    <property type="match status" value="1"/>
</dbReference>
<evidence type="ECO:0000256" key="7">
    <source>
        <dbReference type="PIRSR" id="PIRSR001365-1"/>
    </source>
</evidence>
<dbReference type="GeneID" id="91755794"/>
<feature type="binding site" evidence="8">
    <location>
        <position position="195"/>
    </location>
    <ligand>
        <name>pyruvate</name>
        <dbReference type="ChEBI" id="CHEBI:15361"/>
    </ligand>
</feature>